<evidence type="ECO:0000313" key="1">
    <source>
        <dbReference type="EMBL" id="KAK0049239.1"/>
    </source>
</evidence>
<accession>A0AAD8B8D7</accession>
<reference evidence="1" key="2">
    <citation type="submission" date="2023-04" db="EMBL/GenBank/DDBJ databases">
        <authorList>
            <person name="Bu L."/>
            <person name="Lu L."/>
            <person name="Laidemitt M.R."/>
            <person name="Zhang S.M."/>
            <person name="Mutuku M."/>
            <person name="Mkoji G."/>
            <person name="Steinauer M."/>
            <person name="Loker E.S."/>
        </authorList>
    </citation>
    <scope>NUCLEOTIDE SEQUENCE</scope>
    <source>
        <strain evidence="1">KasaAsao</strain>
        <tissue evidence="1">Whole Snail</tissue>
    </source>
</reference>
<keyword evidence="2" id="KW-1185">Reference proteome</keyword>
<proteinExistence type="predicted"/>
<evidence type="ECO:0000313" key="2">
    <source>
        <dbReference type="Proteomes" id="UP001233172"/>
    </source>
</evidence>
<organism evidence="1 2">
    <name type="scientific">Biomphalaria pfeifferi</name>
    <name type="common">Bloodfluke planorb</name>
    <name type="synonym">Freshwater snail</name>
    <dbReference type="NCBI Taxonomy" id="112525"/>
    <lineage>
        <taxon>Eukaryota</taxon>
        <taxon>Metazoa</taxon>
        <taxon>Spiralia</taxon>
        <taxon>Lophotrochozoa</taxon>
        <taxon>Mollusca</taxon>
        <taxon>Gastropoda</taxon>
        <taxon>Heterobranchia</taxon>
        <taxon>Euthyneura</taxon>
        <taxon>Panpulmonata</taxon>
        <taxon>Hygrophila</taxon>
        <taxon>Lymnaeoidea</taxon>
        <taxon>Planorbidae</taxon>
        <taxon>Biomphalaria</taxon>
    </lineage>
</organism>
<name>A0AAD8B8D7_BIOPF</name>
<sequence>MDDMKHDFTNELKTILKSEKIDWSLESEMTDDTSMYETSKLSLEEQTQRHLDAASLVKPGNQFYQSKKYIQIMRWLQTKINLETLLTKMCMLETLKMKNNIVQMKIELSSWFLLKNNALLHQSLTTIN</sequence>
<comment type="caution">
    <text evidence="1">The sequence shown here is derived from an EMBL/GenBank/DDBJ whole genome shotgun (WGS) entry which is preliminary data.</text>
</comment>
<dbReference type="AlphaFoldDB" id="A0AAD8B8D7"/>
<dbReference type="EMBL" id="JASAOG010000128">
    <property type="protein sequence ID" value="KAK0049239.1"/>
    <property type="molecule type" value="Genomic_DNA"/>
</dbReference>
<protein>
    <submittedName>
        <fullName evidence="1">Zinc finger protein 254</fullName>
    </submittedName>
</protein>
<dbReference type="Proteomes" id="UP001233172">
    <property type="component" value="Unassembled WGS sequence"/>
</dbReference>
<gene>
    <name evidence="1" type="ORF">Bpfe_021332</name>
</gene>
<reference evidence="1" key="1">
    <citation type="journal article" date="2023" name="PLoS Negl. Trop. Dis.">
        <title>A genome sequence for Biomphalaria pfeifferi, the major vector snail for the human-infecting parasite Schistosoma mansoni.</title>
        <authorList>
            <person name="Bu L."/>
            <person name="Lu L."/>
            <person name="Laidemitt M.R."/>
            <person name="Zhang S.M."/>
            <person name="Mutuku M."/>
            <person name="Mkoji G."/>
            <person name="Steinauer M."/>
            <person name="Loker E.S."/>
        </authorList>
    </citation>
    <scope>NUCLEOTIDE SEQUENCE</scope>
    <source>
        <strain evidence="1">KasaAsao</strain>
    </source>
</reference>